<dbReference type="AlphaFoldDB" id="A0A017T0E8"/>
<feature type="compositionally biased region" description="Basic and acidic residues" evidence="1">
    <location>
        <begin position="62"/>
        <end position="74"/>
    </location>
</feature>
<reference evidence="2 3" key="1">
    <citation type="submission" date="2013-05" db="EMBL/GenBank/DDBJ databases">
        <title>Genome assembly of Chondromyces apiculatus DSM 436.</title>
        <authorList>
            <person name="Sharma G."/>
            <person name="Khatri I."/>
            <person name="Kaur C."/>
            <person name="Mayilraj S."/>
            <person name="Subramanian S."/>
        </authorList>
    </citation>
    <scope>NUCLEOTIDE SEQUENCE [LARGE SCALE GENOMIC DNA]</scope>
    <source>
        <strain evidence="2 3">DSM 436</strain>
    </source>
</reference>
<protein>
    <submittedName>
        <fullName evidence="2">Uncharacterized protein</fullName>
    </submittedName>
</protein>
<evidence type="ECO:0000313" key="3">
    <source>
        <dbReference type="Proteomes" id="UP000019678"/>
    </source>
</evidence>
<dbReference type="Proteomes" id="UP000019678">
    <property type="component" value="Unassembled WGS sequence"/>
</dbReference>
<feature type="region of interest" description="Disordered" evidence="1">
    <location>
        <begin position="62"/>
        <end position="83"/>
    </location>
</feature>
<evidence type="ECO:0000313" key="2">
    <source>
        <dbReference type="EMBL" id="EYF02472.1"/>
    </source>
</evidence>
<organism evidence="2 3">
    <name type="scientific">Chondromyces apiculatus DSM 436</name>
    <dbReference type="NCBI Taxonomy" id="1192034"/>
    <lineage>
        <taxon>Bacteria</taxon>
        <taxon>Pseudomonadati</taxon>
        <taxon>Myxococcota</taxon>
        <taxon>Polyangia</taxon>
        <taxon>Polyangiales</taxon>
        <taxon>Polyangiaceae</taxon>
        <taxon>Chondromyces</taxon>
    </lineage>
</organism>
<comment type="caution">
    <text evidence="2">The sequence shown here is derived from an EMBL/GenBank/DDBJ whole genome shotgun (WGS) entry which is preliminary data.</text>
</comment>
<dbReference type="EMBL" id="ASRX01000060">
    <property type="protein sequence ID" value="EYF02472.1"/>
    <property type="molecule type" value="Genomic_DNA"/>
</dbReference>
<accession>A0A017T0E8</accession>
<evidence type="ECO:0000256" key="1">
    <source>
        <dbReference type="SAM" id="MobiDB-lite"/>
    </source>
</evidence>
<name>A0A017T0E8_9BACT</name>
<gene>
    <name evidence="2" type="ORF">CAP_7094</name>
</gene>
<sequence length="83" mass="9060">MPVAPAEPAENPGGGTQGGRRVRIAGRGARPLREAGRGRGYACITACQEVLPEPRVPLERHRYVPDPAAGDRGRVHSWRNLRR</sequence>
<keyword evidence="3" id="KW-1185">Reference proteome</keyword>
<proteinExistence type="predicted"/>
<feature type="region of interest" description="Disordered" evidence="1">
    <location>
        <begin position="1"/>
        <end position="28"/>
    </location>
</feature>